<reference evidence="2" key="1">
    <citation type="journal article" date="2019" name="Int. J. Syst. Evol. Microbiol.">
        <title>The Global Catalogue of Microorganisms (GCM) 10K type strain sequencing project: providing services to taxonomists for standard genome sequencing and annotation.</title>
        <authorList>
            <consortium name="The Broad Institute Genomics Platform"/>
            <consortium name="The Broad Institute Genome Sequencing Center for Infectious Disease"/>
            <person name="Wu L."/>
            <person name="Ma J."/>
        </authorList>
    </citation>
    <scope>NUCLEOTIDE SEQUENCE [LARGE SCALE GENOMIC DNA]</scope>
    <source>
        <strain evidence="2">CGMCC 4.7177</strain>
    </source>
</reference>
<sequence>MERRSCADGAMGPRACDFAVVGLADTLAGLKRTLLIRRSTVPNKKNKKAELVREVACFLCHHTPGTTPAELVIAAGQRWMVEETFQAAKNEVGFDQHEVRKWCSWYRQRVQGSAAVAGGAAEGGGDVGATVLTVDADARLRRPAMMRGRRPMWILESSSRKVRSRTWCRAGGRRAGRQAGDQVDALDGELAAARGARTRLVLHWNRQYDHSVTTPAVVPGPRDRLRYGGVP</sequence>
<proteinExistence type="predicted"/>
<keyword evidence="2" id="KW-1185">Reference proteome</keyword>
<evidence type="ECO:0008006" key="3">
    <source>
        <dbReference type="Google" id="ProtNLM"/>
    </source>
</evidence>
<evidence type="ECO:0000313" key="1">
    <source>
        <dbReference type="EMBL" id="MFC4500293.1"/>
    </source>
</evidence>
<name>A0ABV9APH0_9ACTN</name>
<dbReference type="RefSeq" id="WP_381174263.1">
    <property type="nucleotide sequence ID" value="NZ_JBHSFK010000006.1"/>
</dbReference>
<dbReference type="Proteomes" id="UP001595839">
    <property type="component" value="Unassembled WGS sequence"/>
</dbReference>
<comment type="caution">
    <text evidence="1">The sequence shown here is derived from an EMBL/GenBank/DDBJ whole genome shotgun (WGS) entry which is preliminary data.</text>
</comment>
<accession>A0ABV9APH0</accession>
<organism evidence="1 2">
    <name type="scientific">Streptomyces vulcanius</name>
    <dbReference type="NCBI Taxonomy" id="1441876"/>
    <lineage>
        <taxon>Bacteria</taxon>
        <taxon>Bacillati</taxon>
        <taxon>Actinomycetota</taxon>
        <taxon>Actinomycetes</taxon>
        <taxon>Kitasatosporales</taxon>
        <taxon>Streptomycetaceae</taxon>
        <taxon>Streptomyces</taxon>
    </lineage>
</organism>
<evidence type="ECO:0000313" key="2">
    <source>
        <dbReference type="Proteomes" id="UP001595839"/>
    </source>
</evidence>
<protein>
    <recommendedName>
        <fullName evidence="3">Transposase</fullName>
    </recommendedName>
</protein>
<dbReference type="EMBL" id="JBHSFK010000006">
    <property type="protein sequence ID" value="MFC4500293.1"/>
    <property type="molecule type" value="Genomic_DNA"/>
</dbReference>
<gene>
    <name evidence="1" type="ORF">ACFPIH_12230</name>
</gene>